<reference evidence="8 9" key="1">
    <citation type="submission" date="2020-08" db="EMBL/GenBank/DDBJ databases">
        <title>Plant Genome Project.</title>
        <authorList>
            <person name="Zhang R.-G."/>
        </authorList>
    </citation>
    <scope>NUCLEOTIDE SEQUENCE [LARGE SCALE GENOMIC DNA]</scope>
    <source>
        <tissue evidence="8">Rhizome</tissue>
    </source>
</reference>
<dbReference type="AlphaFoldDB" id="A0A8J5HJ81"/>
<feature type="region of interest" description="Disordered" evidence="6">
    <location>
        <begin position="311"/>
        <end position="343"/>
    </location>
</feature>
<evidence type="ECO:0000256" key="3">
    <source>
        <dbReference type="ARBA" id="ARBA00023125"/>
    </source>
</evidence>
<dbReference type="PANTHER" id="PTHR21654:SF31">
    <property type="entry name" value="OS02G0104500 PROTEIN"/>
    <property type="match status" value="1"/>
</dbReference>
<proteinExistence type="predicted"/>
<gene>
    <name evidence="8" type="ORF">ZIOFF_020913</name>
</gene>
<evidence type="ECO:0000313" key="9">
    <source>
        <dbReference type="Proteomes" id="UP000734854"/>
    </source>
</evidence>
<feature type="compositionally biased region" description="Basic residues" evidence="6">
    <location>
        <begin position="333"/>
        <end position="343"/>
    </location>
</feature>
<dbReference type="InterPro" id="IPR044822">
    <property type="entry name" value="Myb_DNA-bind_4"/>
</dbReference>
<dbReference type="FunFam" id="1.10.10.60:FF:000092">
    <property type="entry name" value="Trihelix transcription factor GT-2"/>
    <property type="match status" value="1"/>
</dbReference>
<feature type="domain" description="Myb-like" evidence="7">
    <location>
        <begin position="469"/>
        <end position="533"/>
    </location>
</feature>
<comment type="caution">
    <text evidence="8">The sequence shown here is derived from an EMBL/GenBank/DDBJ whole genome shotgun (WGS) entry which is preliminary data.</text>
</comment>
<evidence type="ECO:0000313" key="8">
    <source>
        <dbReference type="EMBL" id="KAG6517521.1"/>
    </source>
</evidence>
<comment type="subcellular location">
    <subcellularLocation>
        <location evidence="1">Nucleus</location>
    </subcellularLocation>
</comment>
<dbReference type="Pfam" id="PF13837">
    <property type="entry name" value="Myb_DNA-bind_4"/>
    <property type="match status" value="1"/>
</dbReference>
<dbReference type="GO" id="GO:0003677">
    <property type="term" value="F:DNA binding"/>
    <property type="evidence" value="ECO:0007669"/>
    <property type="project" value="UniProtKB-KW"/>
</dbReference>
<feature type="region of interest" description="Disordered" evidence="6">
    <location>
        <begin position="217"/>
        <end position="243"/>
    </location>
</feature>
<keyword evidence="5" id="KW-0539">Nucleus</keyword>
<dbReference type="GO" id="GO:0005634">
    <property type="term" value="C:nucleus"/>
    <property type="evidence" value="ECO:0007669"/>
    <property type="project" value="UniProtKB-SubCell"/>
</dbReference>
<feature type="compositionally biased region" description="Acidic residues" evidence="6">
    <location>
        <begin position="655"/>
        <end position="692"/>
    </location>
</feature>
<feature type="region of interest" description="Disordered" evidence="6">
    <location>
        <begin position="567"/>
        <end position="603"/>
    </location>
</feature>
<evidence type="ECO:0000256" key="5">
    <source>
        <dbReference type="ARBA" id="ARBA00023242"/>
    </source>
</evidence>
<keyword evidence="2" id="KW-0805">Transcription regulation</keyword>
<feature type="compositionally biased region" description="Basic and acidic residues" evidence="6">
    <location>
        <begin position="701"/>
        <end position="712"/>
    </location>
</feature>
<dbReference type="InterPro" id="IPR001005">
    <property type="entry name" value="SANT/Myb"/>
</dbReference>
<feature type="compositionally biased region" description="Polar residues" evidence="6">
    <location>
        <begin position="641"/>
        <end position="650"/>
    </location>
</feature>
<dbReference type="OrthoDB" id="691673at2759"/>
<feature type="region of interest" description="Disordered" evidence="6">
    <location>
        <begin position="633"/>
        <end position="722"/>
    </location>
</feature>
<dbReference type="CDD" id="cd12203">
    <property type="entry name" value="GT1"/>
    <property type="match status" value="1"/>
</dbReference>
<protein>
    <recommendedName>
        <fullName evidence="7">Myb-like domain-containing protein</fullName>
    </recommendedName>
</protein>
<evidence type="ECO:0000256" key="6">
    <source>
        <dbReference type="SAM" id="MobiDB-lite"/>
    </source>
</evidence>
<keyword evidence="4" id="KW-0804">Transcription</keyword>
<evidence type="ECO:0000256" key="4">
    <source>
        <dbReference type="ARBA" id="ARBA00023163"/>
    </source>
</evidence>
<sequence length="722" mass="79887">MQSSYGGVSEIQQFMVESCGPGAPSLFSSTAADIHSAVAGGGNPLKYQTPPPPPAAAGLPPHFAHFHSIPITQQLFQQPPPAAAHQFQLFHPHHHQLNYQPLEPRRLQIPHHQLGLDQDSGAENSASSARVTIPTAGGGLPSFLAEAMNFKLAVNESSGGGSREGINDEDGILRGGDDDGSESRLHHWQRDDESSIKELSWRPLDLDMDYINRNNKRCKNKEPDSSINGAGKVSKKNKEEVGTGSSNYKIFSELEAIYKPGGSGVGVGVGGVNQTGSGSALTGDETPLLHAPAMAPPGLAAAADCVGGMSETSAGEEAGRPGKKFSNNSSSSGRRRRKGRRWQRRLSSMATFFENLVKQLMDHQEGLHRKFLEAMESREQERTSREEAWRKQEAANSCREAAARASERKLSSSREAAIITFLEKITGESLNLPPKPQFSDENNINNCNDNNLQIEAYNEAAFGDQESNKVQFNTTRWPKTEVQALIRVRSGLESQFQEPGLKGPLWEEVSATMAAMGYLRSAKRCKEKWENINKYFRKTKESGKKRPQHSKTCPYFQQLDQLYSATKSSHNKDNILKEQRPVEEDDSEKKHDDDDTTEHKLNDNSELLDAIVVPPASSDFPSLKFGFGFDFNDKVADENTQDGGATPNTDRNGDENENENDEDEEQVGEEDDDEEEEEVEGDQEGEAEEGEGENQQHRTRHQLDQEVDELHDTSLFFQRLQS</sequence>
<accession>A0A8J5HJ81</accession>
<dbReference type="GO" id="GO:0006355">
    <property type="term" value="P:regulation of DNA-templated transcription"/>
    <property type="evidence" value="ECO:0007669"/>
    <property type="project" value="UniProtKB-ARBA"/>
</dbReference>
<dbReference type="EMBL" id="JACMSC010000006">
    <property type="protein sequence ID" value="KAG6517521.1"/>
    <property type="molecule type" value="Genomic_DNA"/>
</dbReference>
<evidence type="ECO:0000256" key="2">
    <source>
        <dbReference type="ARBA" id="ARBA00023015"/>
    </source>
</evidence>
<keyword evidence="9" id="KW-1185">Reference proteome</keyword>
<evidence type="ECO:0000259" key="7">
    <source>
        <dbReference type="PROSITE" id="PS50090"/>
    </source>
</evidence>
<evidence type="ECO:0000256" key="1">
    <source>
        <dbReference type="ARBA" id="ARBA00004123"/>
    </source>
</evidence>
<feature type="compositionally biased region" description="Basic and acidic residues" evidence="6">
    <location>
        <begin position="570"/>
        <end position="603"/>
    </location>
</feature>
<keyword evidence="3" id="KW-0238">DNA-binding</keyword>
<dbReference type="PROSITE" id="PS50090">
    <property type="entry name" value="MYB_LIKE"/>
    <property type="match status" value="1"/>
</dbReference>
<dbReference type="PANTHER" id="PTHR21654">
    <property type="entry name" value="FI21293P1"/>
    <property type="match status" value="1"/>
</dbReference>
<name>A0A8J5HJ81_ZINOF</name>
<organism evidence="8 9">
    <name type="scientific">Zingiber officinale</name>
    <name type="common">Ginger</name>
    <name type="synonym">Amomum zingiber</name>
    <dbReference type="NCBI Taxonomy" id="94328"/>
    <lineage>
        <taxon>Eukaryota</taxon>
        <taxon>Viridiplantae</taxon>
        <taxon>Streptophyta</taxon>
        <taxon>Embryophyta</taxon>
        <taxon>Tracheophyta</taxon>
        <taxon>Spermatophyta</taxon>
        <taxon>Magnoliopsida</taxon>
        <taxon>Liliopsida</taxon>
        <taxon>Zingiberales</taxon>
        <taxon>Zingiberaceae</taxon>
        <taxon>Zingiber</taxon>
    </lineage>
</organism>
<dbReference type="Proteomes" id="UP000734854">
    <property type="component" value="Unassembled WGS sequence"/>
</dbReference>